<dbReference type="OrthoDB" id="8063677at2759"/>
<sequence length="165" mass="18778">MIRFEVEYNKEPRTIDEAVFNAVTVIQIRNMQMDTQKSRGGGRGAVDYDIYAEEVGDYLRRCPDETRQKRKASFTRPEVKNVDNVDTVKSLLARVEKLEAEEARPRGFKGNRDIECFYCHEKGHFARECPKKKGKPEVDPSTGKESKEDHLNGSGPALAARGRSK</sequence>
<keyword evidence="5" id="KW-1185">Reference proteome</keyword>
<dbReference type="SMART" id="SM00343">
    <property type="entry name" value="ZnF_C2HC"/>
    <property type="match status" value="1"/>
</dbReference>
<dbReference type="SUPFAM" id="SSF57756">
    <property type="entry name" value="Retrovirus zinc finger-like domains"/>
    <property type="match status" value="1"/>
</dbReference>
<reference evidence="4" key="2">
    <citation type="submission" date="2020-11" db="EMBL/GenBank/DDBJ databases">
        <authorList>
            <person name="McCartney M.A."/>
            <person name="Auch B."/>
            <person name="Kono T."/>
            <person name="Mallez S."/>
            <person name="Becker A."/>
            <person name="Gohl D.M."/>
            <person name="Silverstein K.A.T."/>
            <person name="Koren S."/>
            <person name="Bechman K.B."/>
            <person name="Herman A."/>
            <person name="Abrahante J.E."/>
            <person name="Garbe J."/>
        </authorList>
    </citation>
    <scope>NUCLEOTIDE SEQUENCE</scope>
    <source>
        <strain evidence="4">Duluth1</strain>
        <tissue evidence="4">Whole animal</tissue>
    </source>
</reference>
<keyword evidence="1" id="KW-0862">Zinc</keyword>
<dbReference type="GO" id="GO:0008270">
    <property type="term" value="F:zinc ion binding"/>
    <property type="evidence" value="ECO:0007669"/>
    <property type="project" value="UniProtKB-KW"/>
</dbReference>
<accession>A0A9D4N6E9</accession>
<evidence type="ECO:0000313" key="5">
    <source>
        <dbReference type="Proteomes" id="UP000828390"/>
    </source>
</evidence>
<keyword evidence="1" id="KW-0479">Metal-binding</keyword>
<feature type="region of interest" description="Disordered" evidence="2">
    <location>
        <begin position="129"/>
        <end position="165"/>
    </location>
</feature>
<evidence type="ECO:0000313" key="4">
    <source>
        <dbReference type="EMBL" id="KAH3888114.1"/>
    </source>
</evidence>
<evidence type="ECO:0000256" key="1">
    <source>
        <dbReference type="PROSITE-ProRule" id="PRU00047"/>
    </source>
</evidence>
<organism evidence="4 5">
    <name type="scientific">Dreissena polymorpha</name>
    <name type="common">Zebra mussel</name>
    <name type="synonym">Mytilus polymorpha</name>
    <dbReference type="NCBI Taxonomy" id="45954"/>
    <lineage>
        <taxon>Eukaryota</taxon>
        <taxon>Metazoa</taxon>
        <taxon>Spiralia</taxon>
        <taxon>Lophotrochozoa</taxon>
        <taxon>Mollusca</taxon>
        <taxon>Bivalvia</taxon>
        <taxon>Autobranchia</taxon>
        <taxon>Heteroconchia</taxon>
        <taxon>Euheterodonta</taxon>
        <taxon>Imparidentia</taxon>
        <taxon>Neoheterodontei</taxon>
        <taxon>Myida</taxon>
        <taxon>Dreissenoidea</taxon>
        <taxon>Dreissenidae</taxon>
        <taxon>Dreissena</taxon>
    </lineage>
</organism>
<dbReference type="Gene3D" id="4.10.60.10">
    <property type="entry name" value="Zinc finger, CCHC-type"/>
    <property type="match status" value="1"/>
</dbReference>
<dbReference type="PROSITE" id="PS50158">
    <property type="entry name" value="ZF_CCHC"/>
    <property type="match status" value="1"/>
</dbReference>
<feature type="domain" description="CCHC-type" evidence="3">
    <location>
        <begin position="116"/>
        <end position="131"/>
    </location>
</feature>
<dbReference type="Pfam" id="PF00098">
    <property type="entry name" value="zf-CCHC"/>
    <property type="match status" value="1"/>
</dbReference>
<evidence type="ECO:0000256" key="2">
    <source>
        <dbReference type="SAM" id="MobiDB-lite"/>
    </source>
</evidence>
<evidence type="ECO:0000259" key="3">
    <source>
        <dbReference type="PROSITE" id="PS50158"/>
    </source>
</evidence>
<proteinExistence type="predicted"/>
<feature type="compositionally biased region" description="Basic and acidic residues" evidence="2">
    <location>
        <begin position="129"/>
        <end position="151"/>
    </location>
</feature>
<dbReference type="GO" id="GO:0003676">
    <property type="term" value="F:nucleic acid binding"/>
    <property type="evidence" value="ECO:0007669"/>
    <property type="project" value="InterPro"/>
</dbReference>
<protein>
    <recommendedName>
        <fullName evidence="3">CCHC-type domain-containing protein</fullName>
    </recommendedName>
</protein>
<reference evidence="4" key="1">
    <citation type="journal article" date="2019" name="bioRxiv">
        <title>The Genome of the Zebra Mussel, Dreissena polymorpha: A Resource for Invasive Species Research.</title>
        <authorList>
            <person name="McCartney M.A."/>
            <person name="Auch B."/>
            <person name="Kono T."/>
            <person name="Mallez S."/>
            <person name="Zhang Y."/>
            <person name="Obille A."/>
            <person name="Becker A."/>
            <person name="Abrahante J.E."/>
            <person name="Garbe J."/>
            <person name="Badalamenti J.P."/>
            <person name="Herman A."/>
            <person name="Mangelson H."/>
            <person name="Liachko I."/>
            <person name="Sullivan S."/>
            <person name="Sone E.D."/>
            <person name="Koren S."/>
            <person name="Silverstein K.A.T."/>
            <person name="Beckman K.B."/>
            <person name="Gohl D.M."/>
        </authorList>
    </citation>
    <scope>NUCLEOTIDE SEQUENCE</scope>
    <source>
        <strain evidence="4">Duluth1</strain>
        <tissue evidence="4">Whole animal</tissue>
    </source>
</reference>
<dbReference type="InterPro" id="IPR036875">
    <property type="entry name" value="Znf_CCHC_sf"/>
</dbReference>
<dbReference type="AlphaFoldDB" id="A0A9D4N6E9"/>
<comment type="caution">
    <text evidence="4">The sequence shown here is derived from an EMBL/GenBank/DDBJ whole genome shotgun (WGS) entry which is preliminary data.</text>
</comment>
<dbReference type="EMBL" id="JAIWYP010000001">
    <property type="protein sequence ID" value="KAH3888114.1"/>
    <property type="molecule type" value="Genomic_DNA"/>
</dbReference>
<gene>
    <name evidence="4" type="ORF">DPMN_012139</name>
</gene>
<name>A0A9D4N6E9_DREPO</name>
<dbReference type="Proteomes" id="UP000828390">
    <property type="component" value="Unassembled WGS sequence"/>
</dbReference>
<dbReference type="InterPro" id="IPR001878">
    <property type="entry name" value="Znf_CCHC"/>
</dbReference>
<keyword evidence="1" id="KW-0863">Zinc-finger</keyword>